<reference evidence="8" key="1">
    <citation type="submission" date="2023-03" db="EMBL/GenBank/DDBJ databases">
        <title>Actinorhabdospora filicis NBRC 111898.</title>
        <authorList>
            <person name="Ichikawa N."/>
            <person name="Sato H."/>
            <person name="Tonouchi N."/>
        </authorList>
    </citation>
    <scope>NUCLEOTIDE SEQUENCE</scope>
    <source>
        <strain evidence="8">NBRC 111898</strain>
    </source>
</reference>
<feature type="domain" description="OmpR/PhoB-type" evidence="7">
    <location>
        <begin position="1"/>
        <end position="97"/>
    </location>
</feature>
<dbReference type="InterPro" id="IPR027417">
    <property type="entry name" value="P-loop_NTPase"/>
</dbReference>
<dbReference type="Pfam" id="PF03704">
    <property type="entry name" value="BTAD"/>
    <property type="match status" value="1"/>
</dbReference>
<keyword evidence="9" id="KW-1185">Reference proteome</keyword>
<dbReference type="GO" id="GO:0000160">
    <property type="term" value="P:phosphorelay signal transduction system"/>
    <property type="evidence" value="ECO:0007669"/>
    <property type="project" value="InterPro"/>
</dbReference>
<keyword evidence="4" id="KW-0804">Transcription</keyword>
<dbReference type="InterPro" id="IPR011990">
    <property type="entry name" value="TPR-like_helical_dom_sf"/>
</dbReference>
<proteinExistence type="inferred from homology"/>
<dbReference type="Pfam" id="PF00486">
    <property type="entry name" value="Trans_reg_C"/>
    <property type="match status" value="1"/>
</dbReference>
<dbReference type="Gene3D" id="1.25.40.10">
    <property type="entry name" value="Tetratricopeptide repeat domain"/>
    <property type="match status" value="2"/>
</dbReference>
<dbReference type="AlphaFoldDB" id="A0A9W6SPK7"/>
<dbReference type="EMBL" id="BSTX01000003">
    <property type="protein sequence ID" value="GLZ80028.1"/>
    <property type="molecule type" value="Genomic_DNA"/>
</dbReference>
<evidence type="ECO:0000256" key="6">
    <source>
        <dbReference type="PROSITE-ProRule" id="PRU01091"/>
    </source>
</evidence>
<evidence type="ECO:0000313" key="8">
    <source>
        <dbReference type="EMBL" id="GLZ80028.1"/>
    </source>
</evidence>
<dbReference type="SUPFAM" id="SSF52540">
    <property type="entry name" value="P-loop containing nucleoside triphosphate hydrolases"/>
    <property type="match status" value="1"/>
</dbReference>
<dbReference type="SUPFAM" id="SSF46894">
    <property type="entry name" value="C-terminal effector domain of the bipartite response regulators"/>
    <property type="match status" value="1"/>
</dbReference>
<dbReference type="Gene3D" id="1.10.10.10">
    <property type="entry name" value="Winged helix-like DNA-binding domain superfamily/Winged helix DNA-binding domain"/>
    <property type="match status" value="1"/>
</dbReference>
<dbReference type="InterPro" id="IPR051677">
    <property type="entry name" value="AfsR-DnrI-RedD_regulator"/>
</dbReference>
<dbReference type="SMART" id="SM00862">
    <property type="entry name" value="Trans_reg_C"/>
    <property type="match status" value="1"/>
</dbReference>
<accession>A0A9W6SPK7</accession>
<dbReference type="SMART" id="SM00028">
    <property type="entry name" value="TPR"/>
    <property type="match status" value="2"/>
</dbReference>
<dbReference type="InterPro" id="IPR001867">
    <property type="entry name" value="OmpR/PhoB-type_DNA-bd"/>
</dbReference>
<dbReference type="PANTHER" id="PTHR35807:SF1">
    <property type="entry name" value="TRANSCRIPTIONAL REGULATOR REDD"/>
    <property type="match status" value="1"/>
</dbReference>
<name>A0A9W6SPK7_9ACTN</name>
<keyword evidence="2" id="KW-0805">Transcription regulation</keyword>
<gene>
    <name evidence="8" type="ORF">Afil01_48350</name>
</gene>
<evidence type="ECO:0000256" key="4">
    <source>
        <dbReference type="ARBA" id="ARBA00023163"/>
    </source>
</evidence>
<dbReference type="GO" id="GO:0006355">
    <property type="term" value="P:regulation of DNA-templated transcription"/>
    <property type="evidence" value="ECO:0007669"/>
    <property type="project" value="InterPro"/>
</dbReference>
<keyword evidence="5" id="KW-0802">TPR repeat</keyword>
<evidence type="ECO:0000256" key="3">
    <source>
        <dbReference type="ARBA" id="ARBA00023125"/>
    </source>
</evidence>
<evidence type="ECO:0000313" key="9">
    <source>
        <dbReference type="Proteomes" id="UP001165079"/>
    </source>
</evidence>
<evidence type="ECO:0000256" key="1">
    <source>
        <dbReference type="ARBA" id="ARBA00005820"/>
    </source>
</evidence>
<sequence>MPVRVIVLGPTELHRDGVPIDLGGTRPRAVLTVLARSAGRVVGRDEIIAHTWGHAPPRTAVNQVQIAVHRLRKALTAAGLDAATALRRQGGGYVLDVGTDLAEFRAHLGAGRAAAARCQWRAARDAFDAAAGLWRPGGELAEDHFTARLHRMVAALHTGGHAETAREAAALLDGHPLRERVWYLLVLAHIAAGEHGRAAEALRRARATLAEALGIDPGRELRSLDGLTEPAAGLAHAATWITGAPAAPVARPMGLPAEPREFVGRDGELREILAALGEHGAVAVTGLGGVGKTALATRAARAADAPGGCLFTDLRGADDQPRAAHDVMGSLLRSLGITDGAVPDDPPARAELYHRALTGRGVLLVLDNAAGPEQIEPLLSREVPVIVTARRALTGLPHVHLDALPADDATTLLSRLSGRPQDDDLRDLAALAGRLPLALRVVGARLALRRGLDPGRMVARLTDEHARLDALSDGDRRVRSCIEFGYRLLSPSAAAALRAVARLPVAEFGHWVLTALAGDATPAITAELTAAQLLRPAPPTRGGGPRHRLHDLVRVYAATEPDPDATGRLHAVCAALLSLAHAADDHLPYARHATPERPPGLPAPDPGALTALAADPMGWFAAERDLLLTAPGIAAEIGDADLTRRLATVVTNYLELHGHGDALDTVLAHARRLAHDAEGDAALRFTTTKRLRLDGRFTETVPVLRALRRDHLRLGDPLRAAAAATDLAVALRQAGAPQAVREAHLRWALTTLDGLPGELARAQRGWTTIILGNTIAPTDPAGSERAYATALRVFRAGRDRVGEATALAMLGAVHHRRGDHDRAIALYQRAHDLHAALEDDPGRRFAALYIVTGLLAAGRLVEAATRADALLAELVTAPMPALDAGALRVRGAIHLRAGELAAATGPLTRSLALSAGMPDVEARTARVLLAVHEAAGDAEAARAVRDRLYALVPEGHPLRSREGLDMALDVVF</sequence>
<dbReference type="PANTHER" id="PTHR35807">
    <property type="entry name" value="TRANSCRIPTIONAL REGULATOR REDD-RELATED"/>
    <property type="match status" value="1"/>
</dbReference>
<comment type="caution">
    <text evidence="8">The sequence shown here is derived from an EMBL/GenBank/DDBJ whole genome shotgun (WGS) entry which is preliminary data.</text>
</comment>
<dbReference type="InterPro" id="IPR016032">
    <property type="entry name" value="Sig_transdc_resp-reg_C-effctor"/>
</dbReference>
<evidence type="ECO:0000259" key="7">
    <source>
        <dbReference type="PROSITE" id="PS51755"/>
    </source>
</evidence>
<evidence type="ECO:0000256" key="2">
    <source>
        <dbReference type="ARBA" id="ARBA00023015"/>
    </source>
</evidence>
<feature type="DNA-binding region" description="OmpR/PhoB-type" evidence="6">
    <location>
        <begin position="1"/>
        <end position="97"/>
    </location>
</feature>
<feature type="repeat" description="TPR" evidence="5">
    <location>
        <begin position="804"/>
        <end position="837"/>
    </location>
</feature>
<dbReference type="RefSeq" id="WP_285665156.1">
    <property type="nucleotide sequence ID" value="NZ_BSTX01000003.1"/>
</dbReference>
<comment type="similarity">
    <text evidence="1">Belongs to the AfsR/DnrI/RedD regulatory family.</text>
</comment>
<dbReference type="InterPro" id="IPR005158">
    <property type="entry name" value="BTAD"/>
</dbReference>
<dbReference type="Gene3D" id="3.40.50.300">
    <property type="entry name" value="P-loop containing nucleotide triphosphate hydrolases"/>
    <property type="match status" value="1"/>
</dbReference>
<dbReference type="PROSITE" id="PS50005">
    <property type="entry name" value="TPR"/>
    <property type="match status" value="1"/>
</dbReference>
<evidence type="ECO:0000256" key="5">
    <source>
        <dbReference type="PROSITE-ProRule" id="PRU00339"/>
    </source>
</evidence>
<dbReference type="InterPro" id="IPR036388">
    <property type="entry name" value="WH-like_DNA-bd_sf"/>
</dbReference>
<organism evidence="8 9">
    <name type="scientific">Actinorhabdospora filicis</name>
    <dbReference type="NCBI Taxonomy" id="1785913"/>
    <lineage>
        <taxon>Bacteria</taxon>
        <taxon>Bacillati</taxon>
        <taxon>Actinomycetota</taxon>
        <taxon>Actinomycetes</taxon>
        <taxon>Micromonosporales</taxon>
        <taxon>Micromonosporaceae</taxon>
        <taxon>Actinorhabdospora</taxon>
    </lineage>
</organism>
<protein>
    <submittedName>
        <fullName evidence="8">XRE family transcriptional regulator</fullName>
    </submittedName>
</protein>
<dbReference type="Pfam" id="PF13424">
    <property type="entry name" value="TPR_12"/>
    <property type="match status" value="1"/>
</dbReference>
<keyword evidence="3 6" id="KW-0238">DNA-binding</keyword>
<dbReference type="PROSITE" id="PS51755">
    <property type="entry name" value="OMPR_PHOB"/>
    <property type="match status" value="1"/>
</dbReference>
<dbReference type="GO" id="GO:0003677">
    <property type="term" value="F:DNA binding"/>
    <property type="evidence" value="ECO:0007669"/>
    <property type="project" value="UniProtKB-UniRule"/>
</dbReference>
<dbReference type="PRINTS" id="PR00364">
    <property type="entry name" value="DISEASERSIST"/>
</dbReference>
<dbReference type="SMART" id="SM01043">
    <property type="entry name" value="BTAD"/>
    <property type="match status" value="1"/>
</dbReference>
<dbReference type="SUPFAM" id="SSF48452">
    <property type="entry name" value="TPR-like"/>
    <property type="match status" value="2"/>
</dbReference>
<dbReference type="InterPro" id="IPR019734">
    <property type="entry name" value="TPR_rpt"/>
</dbReference>
<dbReference type="Proteomes" id="UP001165079">
    <property type="component" value="Unassembled WGS sequence"/>
</dbReference>